<dbReference type="InterPro" id="IPR005829">
    <property type="entry name" value="Sugar_transporter_CS"/>
</dbReference>
<feature type="transmembrane region" description="Helical" evidence="6">
    <location>
        <begin position="278"/>
        <end position="295"/>
    </location>
</feature>
<dbReference type="KEGG" id="acab:QRX50_49240"/>
<dbReference type="PROSITE" id="PS50850">
    <property type="entry name" value="MFS"/>
    <property type="match status" value="1"/>
</dbReference>
<protein>
    <submittedName>
        <fullName evidence="8">MFS transporter</fullName>
    </submittedName>
</protein>
<evidence type="ECO:0000313" key="8">
    <source>
        <dbReference type="EMBL" id="WIX79221.1"/>
    </source>
</evidence>
<feature type="transmembrane region" description="Helical" evidence="6">
    <location>
        <begin position="163"/>
        <end position="185"/>
    </location>
</feature>
<dbReference type="PROSITE" id="PS00216">
    <property type="entry name" value="SUGAR_TRANSPORT_1"/>
    <property type="match status" value="2"/>
</dbReference>
<feature type="transmembrane region" description="Helical" evidence="6">
    <location>
        <begin position="407"/>
        <end position="431"/>
    </location>
</feature>
<feature type="transmembrane region" description="Helical" evidence="6">
    <location>
        <begin position="39"/>
        <end position="65"/>
    </location>
</feature>
<evidence type="ECO:0000313" key="9">
    <source>
        <dbReference type="Proteomes" id="UP001236014"/>
    </source>
</evidence>
<evidence type="ECO:0000256" key="6">
    <source>
        <dbReference type="SAM" id="Phobius"/>
    </source>
</evidence>
<dbReference type="SUPFAM" id="SSF103473">
    <property type="entry name" value="MFS general substrate transporter"/>
    <property type="match status" value="1"/>
</dbReference>
<dbReference type="AlphaFoldDB" id="A0A9Y2IHR7"/>
<feature type="transmembrane region" description="Helical" evidence="6">
    <location>
        <begin position="130"/>
        <end position="151"/>
    </location>
</feature>
<keyword evidence="3 6" id="KW-0812">Transmembrane</keyword>
<proteinExistence type="predicted"/>
<keyword evidence="4 6" id="KW-1133">Transmembrane helix</keyword>
<feature type="transmembrane region" description="Helical" evidence="6">
    <location>
        <begin position="437"/>
        <end position="460"/>
    </location>
</feature>
<organism evidence="8 9">
    <name type="scientific">Amycolatopsis carbonis</name>
    <dbReference type="NCBI Taxonomy" id="715471"/>
    <lineage>
        <taxon>Bacteria</taxon>
        <taxon>Bacillati</taxon>
        <taxon>Actinomycetota</taxon>
        <taxon>Actinomycetes</taxon>
        <taxon>Pseudonocardiales</taxon>
        <taxon>Pseudonocardiaceae</taxon>
        <taxon>Amycolatopsis</taxon>
    </lineage>
</organism>
<dbReference type="GO" id="GO:0005886">
    <property type="term" value="C:plasma membrane"/>
    <property type="evidence" value="ECO:0007669"/>
    <property type="project" value="UniProtKB-SubCell"/>
</dbReference>
<keyword evidence="2" id="KW-0813">Transport</keyword>
<evidence type="ECO:0000256" key="2">
    <source>
        <dbReference type="ARBA" id="ARBA00022448"/>
    </source>
</evidence>
<dbReference type="PANTHER" id="PTHR23511:SF34">
    <property type="entry name" value="SYNAPTIC VESICLE GLYCOPROTEIN 2"/>
    <property type="match status" value="1"/>
</dbReference>
<accession>A0A9Y2IHR7</accession>
<keyword evidence="5 6" id="KW-0472">Membrane</keyword>
<comment type="subcellular location">
    <subcellularLocation>
        <location evidence="1">Cell membrane</location>
        <topology evidence="1">Multi-pass membrane protein</topology>
    </subcellularLocation>
</comment>
<evidence type="ECO:0000256" key="1">
    <source>
        <dbReference type="ARBA" id="ARBA00004651"/>
    </source>
</evidence>
<dbReference type="RefSeq" id="WP_285969910.1">
    <property type="nucleotide sequence ID" value="NZ_CP127294.1"/>
</dbReference>
<dbReference type="PANTHER" id="PTHR23511">
    <property type="entry name" value="SYNAPTIC VESICLE GLYCOPROTEIN 2"/>
    <property type="match status" value="1"/>
</dbReference>
<dbReference type="Pfam" id="PF00083">
    <property type="entry name" value="Sugar_tr"/>
    <property type="match status" value="1"/>
</dbReference>
<evidence type="ECO:0000259" key="7">
    <source>
        <dbReference type="PROSITE" id="PS50850"/>
    </source>
</evidence>
<feature type="transmembrane region" description="Helical" evidence="6">
    <location>
        <begin position="197"/>
        <end position="216"/>
    </location>
</feature>
<name>A0A9Y2IHR7_9PSEU</name>
<feature type="transmembrane region" description="Helical" evidence="6">
    <location>
        <begin position="345"/>
        <end position="367"/>
    </location>
</feature>
<feature type="domain" description="Major facilitator superfamily (MFS) profile" evidence="7">
    <location>
        <begin position="39"/>
        <end position="463"/>
    </location>
</feature>
<sequence length="472" mass="50311">MTRSPTSATLPPGPERARAANEIAARIDRIPTGRFHVRLASIVGFGTFFDGFDAISLAVILPVIVKAFGISLSEAGLIISAGYLGQFVGAIAIGMLSDRIGRRRAFLLSLTIIGVLAVFCALAWNEQSLLVFRLLQGFGLGAEVPIAGTIMNEYLGRKNRGRIGVIYQSLFSWGLFFAPLIALLLTSTLGPGTGWRILLGLGALPLLVVAVGLFTLPESPRWLAQHGRVEEADTTVARMEAEAAAAGKHLDVPPFVPPGEDRGFSPRELIRGRYGRRTALLVVLWFTAFFVTYGYSSWLPTIYVSVGKLNPTSSLTLTVILGAIQVAMCYVVAWFVENVGRKRSLLYGFAISVVGGAFGFVNIVLLGNTTWPILFATGIIIGVGIIFPATSLYVYTGELYPTRMRGFATSVTSSFARLASIVSPLVFGFLLDTAGGAGLVFAVLGVAALIGALTMALGGIETRAKSLEELSQ</sequence>
<gene>
    <name evidence="8" type="ORF">QRX50_49240</name>
</gene>
<dbReference type="Proteomes" id="UP001236014">
    <property type="component" value="Chromosome"/>
</dbReference>
<dbReference type="PROSITE" id="PS00217">
    <property type="entry name" value="SUGAR_TRANSPORT_2"/>
    <property type="match status" value="1"/>
</dbReference>
<dbReference type="InterPro" id="IPR020846">
    <property type="entry name" value="MFS_dom"/>
</dbReference>
<feature type="transmembrane region" description="Helical" evidence="6">
    <location>
        <begin position="77"/>
        <end position="96"/>
    </location>
</feature>
<dbReference type="Gene3D" id="1.20.1250.20">
    <property type="entry name" value="MFS general substrate transporter like domains"/>
    <property type="match status" value="1"/>
</dbReference>
<dbReference type="InterPro" id="IPR005828">
    <property type="entry name" value="MFS_sugar_transport-like"/>
</dbReference>
<feature type="transmembrane region" description="Helical" evidence="6">
    <location>
        <begin position="373"/>
        <end position="395"/>
    </location>
</feature>
<evidence type="ECO:0000256" key="5">
    <source>
        <dbReference type="ARBA" id="ARBA00023136"/>
    </source>
</evidence>
<keyword evidence="9" id="KW-1185">Reference proteome</keyword>
<dbReference type="InterPro" id="IPR036259">
    <property type="entry name" value="MFS_trans_sf"/>
</dbReference>
<feature type="transmembrane region" description="Helical" evidence="6">
    <location>
        <begin position="315"/>
        <end position="336"/>
    </location>
</feature>
<reference evidence="8 9" key="1">
    <citation type="submission" date="2023-06" db="EMBL/GenBank/DDBJ databases">
        <authorList>
            <person name="Oyuntsetseg B."/>
            <person name="Kim S.B."/>
        </authorList>
    </citation>
    <scope>NUCLEOTIDE SEQUENCE [LARGE SCALE GENOMIC DNA]</scope>
    <source>
        <strain evidence="8 9">2-15</strain>
    </source>
</reference>
<feature type="transmembrane region" description="Helical" evidence="6">
    <location>
        <begin position="105"/>
        <end position="124"/>
    </location>
</feature>
<dbReference type="EMBL" id="CP127294">
    <property type="protein sequence ID" value="WIX79221.1"/>
    <property type="molecule type" value="Genomic_DNA"/>
</dbReference>
<dbReference type="CDD" id="cd17316">
    <property type="entry name" value="MFS_SV2_like"/>
    <property type="match status" value="1"/>
</dbReference>
<dbReference type="GO" id="GO:0022857">
    <property type="term" value="F:transmembrane transporter activity"/>
    <property type="evidence" value="ECO:0007669"/>
    <property type="project" value="InterPro"/>
</dbReference>
<evidence type="ECO:0000256" key="4">
    <source>
        <dbReference type="ARBA" id="ARBA00022989"/>
    </source>
</evidence>
<evidence type="ECO:0000256" key="3">
    <source>
        <dbReference type="ARBA" id="ARBA00022692"/>
    </source>
</evidence>